<organism evidence="1">
    <name type="scientific">marine sediment metagenome</name>
    <dbReference type="NCBI Taxonomy" id="412755"/>
    <lineage>
        <taxon>unclassified sequences</taxon>
        <taxon>metagenomes</taxon>
        <taxon>ecological metagenomes</taxon>
    </lineage>
</organism>
<accession>A0A0F9HYV4</accession>
<gene>
    <name evidence="1" type="ORF">LCGC14_1643510</name>
</gene>
<proteinExistence type="predicted"/>
<reference evidence="1" key="1">
    <citation type="journal article" date="2015" name="Nature">
        <title>Complex archaea that bridge the gap between prokaryotes and eukaryotes.</title>
        <authorList>
            <person name="Spang A."/>
            <person name="Saw J.H."/>
            <person name="Jorgensen S.L."/>
            <person name="Zaremba-Niedzwiedzka K."/>
            <person name="Martijn J."/>
            <person name="Lind A.E."/>
            <person name="van Eijk R."/>
            <person name="Schleper C."/>
            <person name="Guy L."/>
            <person name="Ettema T.J."/>
        </authorList>
    </citation>
    <scope>NUCLEOTIDE SEQUENCE</scope>
</reference>
<name>A0A0F9HYV4_9ZZZZ</name>
<dbReference type="EMBL" id="LAZR01013724">
    <property type="protein sequence ID" value="KKM20636.1"/>
    <property type="molecule type" value="Genomic_DNA"/>
</dbReference>
<evidence type="ECO:0000313" key="1">
    <source>
        <dbReference type="EMBL" id="KKM20636.1"/>
    </source>
</evidence>
<comment type="caution">
    <text evidence="1">The sequence shown here is derived from an EMBL/GenBank/DDBJ whole genome shotgun (WGS) entry which is preliminary data.</text>
</comment>
<sequence length="53" mass="6256">ISRTMIKAHVDYTFDNGIIAQLGYRFVDFKEKSSGFNDYKANILEISFGYRWE</sequence>
<evidence type="ECO:0008006" key="2">
    <source>
        <dbReference type="Google" id="ProtNLM"/>
    </source>
</evidence>
<feature type="non-terminal residue" evidence="1">
    <location>
        <position position="1"/>
    </location>
</feature>
<protein>
    <recommendedName>
        <fullName evidence="2">Outer membrane protein beta-barrel domain-containing protein</fullName>
    </recommendedName>
</protein>
<dbReference type="AlphaFoldDB" id="A0A0F9HYV4"/>